<organism evidence="13 14">
    <name type="scientific">Acetobacter oryzifermentans</name>
    <dbReference type="NCBI Taxonomy" id="1633874"/>
    <lineage>
        <taxon>Bacteria</taxon>
        <taxon>Pseudomonadati</taxon>
        <taxon>Pseudomonadota</taxon>
        <taxon>Alphaproteobacteria</taxon>
        <taxon>Acetobacterales</taxon>
        <taxon>Acetobacteraceae</taxon>
        <taxon>Acetobacter</taxon>
    </lineage>
</organism>
<protein>
    <recommendedName>
        <fullName evidence="4 10">2-dehydropantoate 2-reductase</fullName>
        <ecNumber evidence="3 10">1.1.1.169</ecNumber>
    </recommendedName>
    <alternativeName>
        <fullName evidence="8 10">Ketopantoate reductase</fullName>
    </alternativeName>
</protein>
<evidence type="ECO:0000256" key="3">
    <source>
        <dbReference type="ARBA" id="ARBA00013014"/>
    </source>
</evidence>
<dbReference type="InterPro" id="IPR008927">
    <property type="entry name" value="6-PGluconate_DH-like_C_sf"/>
</dbReference>
<reference evidence="13 14" key="1">
    <citation type="submission" date="2015-03" db="EMBL/GenBank/DDBJ databases">
        <title>Genome study of Acetobacter sp. SLV-7.</title>
        <authorList>
            <person name="Cho G.Y."/>
            <person name="Jeon C.O."/>
        </authorList>
    </citation>
    <scope>NUCLEOTIDE SEQUENCE [LARGE SCALE GENOMIC DNA]</scope>
    <source>
        <strain evidence="13 14">SLV-7</strain>
    </source>
</reference>
<dbReference type="PANTHER" id="PTHR21708">
    <property type="entry name" value="PROBABLE 2-DEHYDROPANTOATE 2-REDUCTASE"/>
    <property type="match status" value="1"/>
</dbReference>
<feature type="domain" description="Ketopantoate reductase N-terminal" evidence="11">
    <location>
        <begin position="12"/>
        <end position="143"/>
    </location>
</feature>
<comment type="similarity">
    <text evidence="2 10">Belongs to the ketopantoate reductase family.</text>
</comment>
<evidence type="ECO:0000256" key="4">
    <source>
        <dbReference type="ARBA" id="ARBA00019465"/>
    </source>
</evidence>
<comment type="pathway">
    <text evidence="1 10">Cofactor biosynthesis; (R)-pantothenate biosynthesis; (R)-pantoate from 3-methyl-2-oxobutanoate: step 2/2.</text>
</comment>
<dbReference type="SUPFAM" id="SSF51735">
    <property type="entry name" value="NAD(P)-binding Rossmann-fold domains"/>
    <property type="match status" value="1"/>
</dbReference>
<evidence type="ECO:0000256" key="9">
    <source>
        <dbReference type="ARBA" id="ARBA00048793"/>
    </source>
</evidence>
<keyword evidence="6 10" id="KW-0521">NADP</keyword>
<dbReference type="Pfam" id="PF08546">
    <property type="entry name" value="ApbA_C"/>
    <property type="match status" value="1"/>
</dbReference>
<keyword evidence="7 10" id="KW-0560">Oxidoreductase</keyword>
<evidence type="ECO:0000256" key="1">
    <source>
        <dbReference type="ARBA" id="ARBA00004994"/>
    </source>
</evidence>
<dbReference type="InterPro" id="IPR013752">
    <property type="entry name" value="KPA_reductase"/>
</dbReference>
<gene>
    <name evidence="13" type="ORF">WG31_10570</name>
</gene>
<dbReference type="InterPro" id="IPR051402">
    <property type="entry name" value="KPR-Related"/>
</dbReference>
<evidence type="ECO:0000256" key="2">
    <source>
        <dbReference type="ARBA" id="ARBA00007870"/>
    </source>
</evidence>
<evidence type="ECO:0000259" key="12">
    <source>
        <dbReference type="Pfam" id="PF08546"/>
    </source>
</evidence>
<comment type="function">
    <text evidence="10">Catalyzes the NADPH-dependent reduction of ketopantoate into pantoic acid.</text>
</comment>
<dbReference type="PANTHER" id="PTHR21708:SF26">
    <property type="entry name" value="2-DEHYDROPANTOATE 2-REDUCTASE"/>
    <property type="match status" value="1"/>
</dbReference>
<evidence type="ECO:0000313" key="14">
    <source>
        <dbReference type="Proteomes" id="UP000076595"/>
    </source>
</evidence>
<comment type="catalytic activity">
    <reaction evidence="9 10">
        <text>(R)-pantoate + NADP(+) = 2-dehydropantoate + NADPH + H(+)</text>
        <dbReference type="Rhea" id="RHEA:16233"/>
        <dbReference type="ChEBI" id="CHEBI:11561"/>
        <dbReference type="ChEBI" id="CHEBI:15378"/>
        <dbReference type="ChEBI" id="CHEBI:15980"/>
        <dbReference type="ChEBI" id="CHEBI:57783"/>
        <dbReference type="ChEBI" id="CHEBI:58349"/>
        <dbReference type="EC" id="1.1.1.169"/>
    </reaction>
</comment>
<evidence type="ECO:0000313" key="13">
    <source>
        <dbReference type="EMBL" id="ANA14383.1"/>
    </source>
</evidence>
<feature type="domain" description="Ketopantoate reductase C-terminal" evidence="12">
    <location>
        <begin position="177"/>
        <end position="299"/>
    </location>
</feature>
<keyword evidence="5 10" id="KW-0566">Pantothenate biosynthesis</keyword>
<evidence type="ECO:0000256" key="8">
    <source>
        <dbReference type="ARBA" id="ARBA00032024"/>
    </source>
</evidence>
<proteinExistence type="inferred from homology"/>
<dbReference type="SUPFAM" id="SSF48179">
    <property type="entry name" value="6-phosphogluconate dehydrogenase C-terminal domain-like"/>
    <property type="match status" value="1"/>
</dbReference>
<evidence type="ECO:0000256" key="10">
    <source>
        <dbReference type="RuleBase" id="RU362068"/>
    </source>
</evidence>
<dbReference type="InterPro" id="IPR013328">
    <property type="entry name" value="6PGD_dom2"/>
</dbReference>
<dbReference type="Pfam" id="PF02558">
    <property type="entry name" value="ApbA"/>
    <property type="match status" value="1"/>
</dbReference>
<dbReference type="NCBIfam" id="TIGR00745">
    <property type="entry name" value="apbA_panE"/>
    <property type="match status" value="1"/>
</dbReference>
<dbReference type="EC" id="1.1.1.169" evidence="3 10"/>
<dbReference type="RefSeq" id="WP_063354495.1">
    <property type="nucleotide sequence ID" value="NZ_CP011120.1"/>
</dbReference>
<evidence type="ECO:0000256" key="7">
    <source>
        <dbReference type="ARBA" id="ARBA00023002"/>
    </source>
</evidence>
<evidence type="ECO:0000256" key="6">
    <source>
        <dbReference type="ARBA" id="ARBA00022857"/>
    </source>
</evidence>
<evidence type="ECO:0000259" key="11">
    <source>
        <dbReference type="Pfam" id="PF02558"/>
    </source>
</evidence>
<dbReference type="InterPro" id="IPR003710">
    <property type="entry name" value="ApbA"/>
</dbReference>
<sequence length="301" mass="32503">MTQKSQSSSQTVALIGAGAVGLSLAAALIKAGVDVTVCGARTPFNDIIVNEGGQQNRYPVRHITVPEELGPCHMAVLAVKAHHTDDVGSWLQHFDQNNAVILAAQNGLGHKPRVAKYAPQAEVLPAIIYLNVERPSPGHVILRRVTDCDVCVPQTAIGASLISSLKKGGMRVRQVDDMTTVIWTKLLSNIAVNPITALTGRRADVMRDPLVEQTGRQIMREALLVGLAEGAKLSEDNIEQAMTWLQSVPPGSTTSMREDRQAGRPLEYEALTGAVVDAADRHGIDVPYNRFLHSLLMAIKY</sequence>
<keyword evidence="14" id="KW-1185">Reference proteome</keyword>
<dbReference type="Gene3D" id="1.10.1040.10">
    <property type="entry name" value="N-(1-d-carboxylethyl)-l-norvaline Dehydrogenase, domain 2"/>
    <property type="match status" value="1"/>
</dbReference>
<dbReference type="InterPro" id="IPR036291">
    <property type="entry name" value="NAD(P)-bd_dom_sf"/>
</dbReference>
<dbReference type="Gene3D" id="3.40.50.720">
    <property type="entry name" value="NAD(P)-binding Rossmann-like Domain"/>
    <property type="match status" value="1"/>
</dbReference>
<accession>A0ABN4NVE1</accession>
<dbReference type="InterPro" id="IPR013332">
    <property type="entry name" value="KPR_N"/>
</dbReference>
<name>A0ABN4NVE1_9PROT</name>
<evidence type="ECO:0000256" key="5">
    <source>
        <dbReference type="ARBA" id="ARBA00022655"/>
    </source>
</evidence>
<dbReference type="Proteomes" id="UP000076595">
    <property type="component" value="Chromosome"/>
</dbReference>
<dbReference type="EMBL" id="CP011120">
    <property type="protein sequence ID" value="ANA14383.1"/>
    <property type="molecule type" value="Genomic_DNA"/>
</dbReference>